<evidence type="ECO:0000256" key="6">
    <source>
        <dbReference type="ARBA" id="ARBA00023163"/>
    </source>
</evidence>
<dbReference type="CDD" id="cd05568">
    <property type="entry name" value="PTS_IIB_bgl_like"/>
    <property type="match status" value="1"/>
</dbReference>
<dbReference type="RefSeq" id="WP_211740896.1">
    <property type="nucleotide sequence ID" value="NZ_JAGXBY010000001.1"/>
</dbReference>
<keyword evidence="5" id="KW-0010">Activator</keyword>
<dbReference type="SUPFAM" id="SSF52794">
    <property type="entry name" value="PTS system IIB component-like"/>
    <property type="match status" value="1"/>
</dbReference>
<dbReference type="PROSITE" id="PS51094">
    <property type="entry name" value="PTS_EIIA_TYPE_2"/>
    <property type="match status" value="1"/>
</dbReference>
<dbReference type="PROSITE" id="PS51099">
    <property type="entry name" value="PTS_EIIB_TYPE_2"/>
    <property type="match status" value="1"/>
</dbReference>
<dbReference type="InterPro" id="IPR050661">
    <property type="entry name" value="BglG_antiterminators"/>
</dbReference>
<feature type="domain" description="PTS EIIB type-2" evidence="8">
    <location>
        <begin position="392"/>
        <end position="483"/>
    </location>
</feature>
<dbReference type="Pfam" id="PF00359">
    <property type="entry name" value="PTS_EIIA_2"/>
    <property type="match status" value="1"/>
</dbReference>
<keyword evidence="2" id="KW-0677">Repeat</keyword>
<keyword evidence="4" id="KW-0238">DNA-binding</keyword>
<name>A0ABS5M916_9BACI</name>
<keyword evidence="3" id="KW-0805">Transcription regulation</keyword>
<dbReference type="SUPFAM" id="SSF55804">
    <property type="entry name" value="Phoshotransferase/anion transport protein"/>
    <property type="match status" value="1"/>
</dbReference>
<evidence type="ECO:0000259" key="8">
    <source>
        <dbReference type="PROSITE" id="PS51099"/>
    </source>
</evidence>
<dbReference type="InterPro" id="IPR016152">
    <property type="entry name" value="PTrfase/Anion_transptr"/>
</dbReference>
<proteinExistence type="predicted"/>
<feature type="domain" description="PTS EIIA type-2" evidence="7">
    <location>
        <begin position="485"/>
        <end position="624"/>
    </location>
</feature>
<evidence type="ECO:0000256" key="2">
    <source>
        <dbReference type="ARBA" id="ARBA00022737"/>
    </source>
</evidence>
<dbReference type="PANTHER" id="PTHR30185:SF13">
    <property type="entry name" value="LICABCH OPERON REGULATOR-RELATED"/>
    <property type="match status" value="1"/>
</dbReference>
<dbReference type="Pfam" id="PF08279">
    <property type="entry name" value="HTH_11"/>
    <property type="match status" value="1"/>
</dbReference>
<evidence type="ECO:0000313" key="11">
    <source>
        <dbReference type="Proteomes" id="UP000681870"/>
    </source>
</evidence>
<evidence type="ECO:0000256" key="5">
    <source>
        <dbReference type="ARBA" id="ARBA00023159"/>
    </source>
</evidence>
<evidence type="ECO:0000259" key="9">
    <source>
        <dbReference type="PROSITE" id="PS51372"/>
    </source>
</evidence>
<keyword evidence="6" id="KW-0804">Transcription</keyword>
<reference evidence="10 11" key="1">
    <citation type="submission" date="2021-05" db="EMBL/GenBank/DDBJ databases">
        <title>Ornithinibacillus massiliensis sp. nov.</title>
        <authorList>
            <person name="Iwaza R."/>
            <person name="Lagier J.-C."/>
            <person name="Raoult D."/>
        </authorList>
    </citation>
    <scope>NUCLEOTIDE SEQUENCE [LARGE SCALE GENOMIC DNA]</scope>
    <source>
        <strain evidence="10 11">Marseille-P3601</strain>
    </source>
</reference>
<dbReference type="InterPro" id="IPR018356">
    <property type="entry name" value="Tscrpt_reg_HTH_DeoR_CS"/>
</dbReference>
<protein>
    <submittedName>
        <fullName evidence="10">PRD domain-containing protein</fullName>
    </submittedName>
</protein>
<feature type="domain" description="PRD" evidence="9">
    <location>
        <begin position="169"/>
        <end position="274"/>
    </location>
</feature>
<dbReference type="Gene3D" id="3.40.930.10">
    <property type="entry name" value="Mannitol-specific EII, Chain A"/>
    <property type="match status" value="1"/>
</dbReference>
<dbReference type="PROSITE" id="PS00894">
    <property type="entry name" value="HTH_DEOR_1"/>
    <property type="match status" value="1"/>
</dbReference>
<dbReference type="InterPro" id="IPR011608">
    <property type="entry name" value="PRD"/>
</dbReference>
<dbReference type="Pfam" id="PF00874">
    <property type="entry name" value="PRD"/>
    <property type="match status" value="2"/>
</dbReference>
<comment type="caution">
    <text evidence="10">The sequence shown here is derived from an EMBL/GenBank/DDBJ whole genome shotgun (WGS) entry which is preliminary data.</text>
</comment>
<dbReference type="Proteomes" id="UP000681870">
    <property type="component" value="Unassembled WGS sequence"/>
</dbReference>
<dbReference type="EMBL" id="JAGXBY010000001">
    <property type="protein sequence ID" value="MBS3678809.1"/>
    <property type="molecule type" value="Genomic_DNA"/>
</dbReference>
<feature type="domain" description="PRD" evidence="9">
    <location>
        <begin position="281"/>
        <end position="388"/>
    </location>
</feature>
<accession>A0ABS5M916</accession>
<dbReference type="Gene3D" id="3.40.50.2300">
    <property type="match status" value="1"/>
</dbReference>
<evidence type="ECO:0000256" key="3">
    <source>
        <dbReference type="ARBA" id="ARBA00023015"/>
    </source>
</evidence>
<dbReference type="InterPro" id="IPR013196">
    <property type="entry name" value="HTH_11"/>
</dbReference>
<dbReference type="InterPro" id="IPR036095">
    <property type="entry name" value="PTS_EIIB-like_sf"/>
</dbReference>
<dbReference type="SUPFAM" id="SSF46785">
    <property type="entry name" value="Winged helix' DNA-binding domain"/>
    <property type="match status" value="1"/>
</dbReference>
<dbReference type="InterPro" id="IPR036388">
    <property type="entry name" value="WH-like_DNA-bd_sf"/>
</dbReference>
<dbReference type="Gene3D" id="1.10.1790.10">
    <property type="entry name" value="PRD domain"/>
    <property type="match status" value="2"/>
</dbReference>
<keyword evidence="1" id="KW-0808">Transferase</keyword>
<sequence length="624" mass="71370">MNTRQQHILKVLLEGKPITGNQLALKIHVTSRTIRNDIKDINQQLSNAGARIDEEKFKQFIYNVLDLDRSFPVEPEDRIHFLAKKFLLNPDYIKVEELADELYVSKSTLKNHIKDVKVVLQQYDLQLTQRPKYGLKLIGTESNIRFAISELLFQHSPQMKDEFSHQPWLLSAEKMELIRESVLRELKSFKFNLSDISLHNLVVHIAIAYKRIKSGKYVESLKDIEDDIQSKKEYEVAQSIIKCIEQKLHTTFPKVEILYVAMHLLGTRLLLNHKQSELISNFDQRILKTVERLIDQVDEQLNLGIKHDKELFAAIALHLKPAIHRFKHNMNIRNPMLEAIIVNYPIAFDAAIIAGKVIEKDFDIEINENEIGYIALHIGAALERSKLNKKPKRCLIVCTTGLGSSQLLLYKMRAKFGNKLTIIGATELHNLPNYEEDAIDFIVSTVPLPEDLTIPHVVVSTMLDDGELSKLEFVIGDFKESVIDSYVKEELIYPNLACEPSEEVINYLGNELIQKGMAEKGIVSSVLQREDAASTSYGNLVAVPHPLVAQSPYTFWTIATLEKPIDWGKNKVQFVCLLHVADENKEELKPMYEALLQLIDNHEIVQKLVSAKDSSTIMNIIKRM</sequence>
<dbReference type="Gene3D" id="1.10.10.10">
    <property type="entry name" value="Winged helix-like DNA-binding domain superfamily/Winged helix DNA-binding domain"/>
    <property type="match status" value="2"/>
</dbReference>
<dbReference type="InterPro" id="IPR007737">
    <property type="entry name" value="Mga_HTH"/>
</dbReference>
<evidence type="ECO:0000256" key="4">
    <source>
        <dbReference type="ARBA" id="ARBA00023125"/>
    </source>
</evidence>
<dbReference type="PANTHER" id="PTHR30185">
    <property type="entry name" value="CRYPTIC BETA-GLUCOSIDE BGL OPERON ANTITERMINATOR"/>
    <property type="match status" value="1"/>
</dbReference>
<dbReference type="InterPro" id="IPR013011">
    <property type="entry name" value="PTS_EIIB_2"/>
</dbReference>
<keyword evidence="11" id="KW-1185">Reference proteome</keyword>
<evidence type="ECO:0000256" key="1">
    <source>
        <dbReference type="ARBA" id="ARBA00022679"/>
    </source>
</evidence>
<evidence type="ECO:0000313" key="10">
    <source>
        <dbReference type="EMBL" id="MBS3678809.1"/>
    </source>
</evidence>
<dbReference type="InterPro" id="IPR036390">
    <property type="entry name" value="WH_DNA-bd_sf"/>
</dbReference>
<dbReference type="Pfam" id="PF05043">
    <property type="entry name" value="Mga"/>
    <property type="match status" value="1"/>
</dbReference>
<evidence type="ECO:0000259" key="7">
    <source>
        <dbReference type="PROSITE" id="PS51094"/>
    </source>
</evidence>
<dbReference type="PROSITE" id="PS51372">
    <property type="entry name" value="PRD_2"/>
    <property type="match status" value="2"/>
</dbReference>
<gene>
    <name evidence="10" type="ORF">KGF86_01130</name>
</gene>
<organism evidence="10 11">
    <name type="scientific">Ornithinibacillus massiliensis</name>
    <dbReference type="NCBI Taxonomy" id="1944633"/>
    <lineage>
        <taxon>Bacteria</taxon>
        <taxon>Bacillati</taxon>
        <taxon>Bacillota</taxon>
        <taxon>Bacilli</taxon>
        <taxon>Bacillales</taxon>
        <taxon>Bacillaceae</taxon>
        <taxon>Ornithinibacillus</taxon>
    </lineage>
</organism>
<dbReference type="SUPFAM" id="SSF63520">
    <property type="entry name" value="PTS-regulatory domain, PRD"/>
    <property type="match status" value="2"/>
</dbReference>
<dbReference type="InterPro" id="IPR002178">
    <property type="entry name" value="PTS_EIIA_type-2_dom"/>
</dbReference>
<dbReference type="InterPro" id="IPR036634">
    <property type="entry name" value="PRD_sf"/>
</dbReference>